<evidence type="ECO:0000256" key="11">
    <source>
        <dbReference type="ARBA" id="ARBA00022723"/>
    </source>
</evidence>
<dbReference type="UniPathway" id="UPA00053">
    <property type="reaction ID" value="UER00085"/>
</dbReference>
<dbReference type="Pfam" id="PF01761">
    <property type="entry name" value="DHQ_synthase"/>
    <property type="match status" value="1"/>
</dbReference>
<keyword evidence="15 18" id="KW-0057">Aromatic amino acid biosynthesis</keyword>
<evidence type="ECO:0000256" key="5">
    <source>
        <dbReference type="ARBA" id="ARBA00004661"/>
    </source>
</evidence>
<dbReference type="Pfam" id="PF24621">
    <property type="entry name" value="DHQS_C"/>
    <property type="match status" value="1"/>
</dbReference>
<evidence type="ECO:0000256" key="4">
    <source>
        <dbReference type="ARBA" id="ARBA00004496"/>
    </source>
</evidence>
<dbReference type="KEGG" id="dpu:SU48_03130"/>
<dbReference type="AlphaFoldDB" id="A0A172T7K2"/>
<evidence type="ECO:0000259" key="19">
    <source>
        <dbReference type="Pfam" id="PF01761"/>
    </source>
</evidence>
<feature type="binding site" evidence="18">
    <location>
        <begin position="129"/>
        <end position="130"/>
    </location>
    <ligand>
        <name>NAD(+)</name>
        <dbReference type="ChEBI" id="CHEBI:57540"/>
    </ligand>
</feature>
<dbReference type="GO" id="GO:0009423">
    <property type="term" value="P:chorismate biosynthetic process"/>
    <property type="evidence" value="ECO:0007669"/>
    <property type="project" value="UniProtKB-UniRule"/>
</dbReference>
<keyword evidence="14 18" id="KW-0520">NAD</keyword>
<dbReference type="Gene3D" id="3.40.50.1970">
    <property type="match status" value="1"/>
</dbReference>
<dbReference type="GO" id="GO:0008652">
    <property type="term" value="P:amino acid biosynthetic process"/>
    <property type="evidence" value="ECO:0007669"/>
    <property type="project" value="UniProtKB-KW"/>
</dbReference>
<keyword evidence="12 18" id="KW-0547">Nucleotide-binding</keyword>
<proteinExistence type="inferred from homology"/>
<dbReference type="InterPro" id="IPR030960">
    <property type="entry name" value="DHQS/DOIS_N"/>
</dbReference>
<dbReference type="InterPro" id="IPR056179">
    <property type="entry name" value="DHQS_C"/>
</dbReference>
<sequence length="367" mass="38922">MQPTETLHLRQVEVGGNVPYTVEVGPGVLSRARVEARQIALIHDEAVPQVWIDRLSAALSPALLLTIPVPQGEACKTLEVLAGVLSKLAAANLPRDGAVVGLGGGAATDLAGFAAASYLRGVAFYTAPTTLLGMVDAAVGGKTGVNLPEGKNLVGAFHPPRAVWCDTDTLTTLPPAVFREGAAEAYKHGLISDPSLIDRVLAPDFVPGSATFTDTLADAIAVKAGVVTRDLLEAGERAYLNFGHTLAHALEAVTQHAVPHGDAVGYGMHYAALLSKAQGGEDLTEYTRAFLRWQQPAPLPTLTYDDVQPYMARDKKADAEGVRFVLLHALARPYLTRVPDAVLREQFGVWQVEIWGGGWLGAVDYTP</sequence>
<dbReference type="CDD" id="cd08195">
    <property type="entry name" value="DHQS"/>
    <property type="match status" value="1"/>
</dbReference>
<reference evidence="21 22" key="1">
    <citation type="submission" date="2015-01" db="EMBL/GenBank/DDBJ databases">
        <title>Deinococcus puniceus/DY1/ whole genome sequencing.</title>
        <authorList>
            <person name="Kim M.K."/>
            <person name="Srinivasan S."/>
            <person name="Lee J.-J."/>
        </authorList>
    </citation>
    <scope>NUCLEOTIDE SEQUENCE [LARGE SCALE GENOMIC DNA]</scope>
    <source>
        <strain evidence="21 22">DY1</strain>
    </source>
</reference>
<dbReference type="FunFam" id="3.40.50.1970:FF:000007">
    <property type="entry name" value="Pentafunctional AROM polypeptide"/>
    <property type="match status" value="1"/>
</dbReference>
<feature type="binding site" evidence="18">
    <location>
        <position position="244"/>
    </location>
    <ligand>
        <name>Zn(2+)</name>
        <dbReference type="ChEBI" id="CHEBI:29105"/>
    </ligand>
</feature>
<evidence type="ECO:0000256" key="13">
    <source>
        <dbReference type="ARBA" id="ARBA00022833"/>
    </source>
</evidence>
<keyword evidence="17 18" id="KW-0170">Cobalt</keyword>
<comment type="cofactor">
    <cofactor evidence="2 18">
        <name>NAD(+)</name>
        <dbReference type="ChEBI" id="CHEBI:57540"/>
    </cofactor>
</comment>
<feature type="binding site" evidence="18">
    <location>
        <position position="151"/>
    </location>
    <ligand>
        <name>NAD(+)</name>
        <dbReference type="ChEBI" id="CHEBI:57540"/>
    </ligand>
</feature>
<feature type="domain" description="3-dehydroquinate synthase N-terminal" evidence="19">
    <location>
        <begin position="67"/>
        <end position="179"/>
    </location>
</feature>
<feature type="domain" description="3-dehydroquinate synthase C-terminal" evidence="20">
    <location>
        <begin position="181"/>
        <end position="317"/>
    </location>
</feature>
<dbReference type="Gene3D" id="1.20.1090.10">
    <property type="entry name" value="Dehydroquinate synthase-like - alpha domain"/>
    <property type="match status" value="1"/>
</dbReference>
<comment type="subcellular location">
    <subcellularLocation>
        <location evidence="4 18">Cytoplasm</location>
    </subcellularLocation>
</comment>
<evidence type="ECO:0000256" key="3">
    <source>
        <dbReference type="ARBA" id="ARBA00001947"/>
    </source>
</evidence>
<evidence type="ECO:0000256" key="12">
    <source>
        <dbReference type="ARBA" id="ARBA00022741"/>
    </source>
</evidence>
<evidence type="ECO:0000256" key="14">
    <source>
        <dbReference type="ARBA" id="ARBA00023027"/>
    </source>
</evidence>
<keyword evidence="22" id="KW-1185">Reference proteome</keyword>
<comment type="pathway">
    <text evidence="5 18">Metabolic intermediate biosynthesis; chorismate biosynthesis; chorismate from D-erythrose 4-phosphate and phosphoenolpyruvate: step 2/7.</text>
</comment>
<keyword evidence="16 18" id="KW-0456">Lyase</keyword>
<dbReference type="PANTHER" id="PTHR43622">
    <property type="entry name" value="3-DEHYDROQUINATE SYNTHASE"/>
    <property type="match status" value="1"/>
</dbReference>
<dbReference type="STRING" id="1182568.SU48_03130"/>
<keyword evidence="11 18" id="KW-0479">Metal-binding</keyword>
<name>A0A172T7K2_9DEIO</name>
<evidence type="ECO:0000256" key="18">
    <source>
        <dbReference type="HAMAP-Rule" id="MF_00110"/>
    </source>
</evidence>
<dbReference type="OrthoDB" id="9806583at2"/>
<comment type="caution">
    <text evidence="18">Lacks conserved residue(s) required for the propagation of feature annotation.</text>
</comment>
<dbReference type="PANTHER" id="PTHR43622:SF7">
    <property type="entry name" value="3-DEHYDROQUINATE SYNTHASE, CHLOROPLASTIC"/>
    <property type="match status" value="1"/>
</dbReference>
<protein>
    <recommendedName>
        <fullName evidence="8 18">3-dehydroquinate synthase</fullName>
        <shortName evidence="18">DHQS</shortName>
        <ecNumber evidence="7 18">4.2.3.4</ecNumber>
    </recommendedName>
</protein>
<dbReference type="GO" id="GO:0000166">
    <property type="term" value="F:nucleotide binding"/>
    <property type="evidence" value="ECO:0007669"/>
    <property type="project" value="UniProtKB-KW"/>
</dbReference>
<dbReference type="RefSeq" id="WP_064013980.1">
    <property type="nucleotide sequence ID" value="NZ_CP011387.1"/>
</dbReference>
<keyword evidence="10 18" id="KW-0028">Amino-acid biosynthesis</keyword>
<feature type="binding site" evidence="18">
    <location>
        <position position="184"/>
    </location>
    <ligand>
        <name>Zn(2+)</name>
        <dbReference type="ChEBI" id="CHEBI:29105"/>
    </ligand>
</feature>
<comment type="function">
    <text evidence="18">Catalyzes the conversion of 3-deoxy-D-arabino-heptulosonate 7-phosphate (DAHP) to dehydroquinate (DHQ).</text>
</comment>
<organism evidence="21 22">
    <name type="scientific">Deinococcus puniceus</name>
    <dbReference type="NCBI Taxonomy" id="1182568"/>
    <lineage>
        <taxon>Bacteria</taxon>
        <taxon>Thermotogati</taxon>
        <taxon>Deinococcota</taxon>
        <taxon>Deinococci</taxon>
        <taxon>Deinococcales</taxon>
        <taxon>Deinococcaceae</taxon>
        <taxon>Deinococcus</taxon>
    </lineage>
</organism>
<dbReference type="GO" id="GO:0005737">
    <property type="term" value="C:cytoplasm"/>
    <property type="evidence" value="ECO:0007669"/>
    <property type="project" value="UniProtKB-SubCell"/>
</dbReference>
<dbReference type="InterPro" id="IPR030963">
    <property type="entry name" value="DHQ_synth_fam"/>
</dbReference>
<evidence type="ECO:0000256" key="9">
    <source>
        <dbReference type="ARBA" id="ARBA00022490"/>
    </source>
</evidence>
<dbReference type="NCBIfam" id="TIGR01357">
    <property type="entry name" value="aroB"/>
    <property type="match status" value="1"/>
</dbReference>
<comment type="similarity">
    <text evidence="6 18">Belongs to the sugar phosphate cyclases superfamily. Dehydroquinate synthase family.</text>
</comment>
<evidence type="ECO:0000313" key="21">
    <source>
        <dbReference type="EMBL" id="ANE42924.1"/>
    </source>
</evidence>
<evidence type="ECO:0000256" key="15">
    <source>
        <dbReference type="ARBA" id="ARBA00023141"/>
    </source>
</evidence>
<feature type="binding site" evidence="18">
    <location>
        <position position="142"/>
    </location>
    <ligand>
        <name>NAD(+)</name>
        <dbReference type="ChEBI" id="CHEBI:57540"/>
    </ligand>
</feature>
<dbReference type="Proteomes" id="UP000077363">
    <property type="component" value="Chromosome"/>
</dbReference>
<keyword evidence="9 18" id="KW-0963">Cytoplasm</keyword>
<dbReference type="GO" id="GO:0003856">
    <property type="term" value="F:3-dehydroquinate synthase activity"/>
    <property type="evidence" value="ECO:0007669"/>
    <property type="project" value="UniProtKB-UniRule"/>
</dbReference>
<evidence type="ECO:0000256" key="2">
    <source>
        <dbReference type="ARBA" id="ARBA00001911"/>
    </source>
</evidence>
<dbReference type="SUPFAM" id="SSF56796">
    <property type="entry name" value="Dehydroquinate synthase-like"/>
    <property type="match status" value="1"/>
</dbReference>
<dbReference type="PIRSF" id="PIRSF001455">
    <property type="entry name" value="DHQ_synth"/>
    <property type="match status" value="1"/>
</dbReference>
<dbReference type="InterPro" id="IPR016037">
    <property type="entry name" value="DHQ_synth_AroB"/>
</dbReference>
<evidence type="ECO:0000256" key="6">
    <source>
        <dbReference type="ARBA" id="ARBA00005412"/>
    </source>
</evidence>
<evidence type="ECO:0000259" key="20">
    <source>
        <dbReference type="Pfam" id="PF24621"/>
    </source>
</evidence>
<comment type="cofactor">
    <cofactor evidence="18">
        <name>Co(2+)</name>
        <dbReference type="ChEBI" id="CHEBI:48828"/>
    </cofactor>
    <cofactor evidence="18">
        <name>Zn(2+)</name>
        <dbReference type="ChEBI" id="CHEBI:29105"/>
    </cofactor>
    <text evidence="18">Binds 1 divalent metal cation per subunit. Can use either Co(2+) or Zn(2+).</text>
</comment>
<feature type="binding site" evidence="18">
    <location>
        <begin position="105"/>
        <end position="109"/>
    </location>
    <ligand>
        <name>NAD(+)</name>
        <dbReference type="ChEBI" id="CHEBI:57540"/>
    </ligand>
</feature>
<evidence type="ECO:0000256" key="17">
    <source>
        <dbReference type="ARBA" id="ARBA00023285"/>
    </source>
</evidence>
<keyword evidence="13 18" id="KW-0862">Zinc</keyword>
<evidence type="ECO:0000256" key="1">
    <source>
        <dbReference type="ARBA" id="ARBA00001393"/>
    </source>
</evidence>
<evidence type="ECO:0000256" key="10">
    <source>
        <dbReference type="ARBA" id="ARBA00022605"/>
    </source>
</evidence>
<evidence type="ECO:0000256" key="7">
    <source>
        <dbReference type="ARBA" id="ARBA00013031"/>
    </source>
</evidence>
<accession>A0A172T7K2</accession>
<dbReference type="EC" id="4.2.3.4" evidence="7 18"/>
<evidence type="ECO:0000256" key="16">
    <source>
        <dbReference type="ARBA" id="ARBA00023239"/>
    </source>
</evidence>
<gene>
    <name evidence="18 21" type="primary">aroB</name>
    <name evidence="21" type="ORF">SU48_03130</name>
</gene>
<feature type="binding site" evidence="18">
    <location>
        <begin position="169"/>
        <end position="172"/>
    </location>
    <ligand>
        <name>NAD(+)</name>
        <dbReference type="ChEBI" id="CHEBI:57540"/>
    </ligand>
</feature>
<comment type="cofactor">
    <cofactor evidence="3">
        <name>Zn(2+)</name>
        <dbReference type="ChEBI" id="CHEBI:29105"/>
    </cofactor>
</comment>
<dbReference type="InterPro" id="IPR050071">
    <property type="entry name" value="Dehydroquinate_synthase"/>
</dbReference>
<evidence type="ECO:0000256" key="8">
    <source>
        <dbReference type="ARBA" id="ARBA00017684"/>
    </source>
</evidence>
<dbReference type="EMBL" id="CP011387">
    <property type="protein sequence ID" value="ANE42924.1"/>
    <property type="molecule type" value="Genomic_DNA"/>
</dbReference>
<feature type="binding site" evidence="18">
    <location>
        <position position="260"/>
    </location>
    <ligand>
        <name>Zn(2+)</name>
        <dbReference type="ChEBI" id="CHEBI:29105"/>
    </ligand>
</feature>
<dbReference type="GO" id="GO:0009073">
    <property type="term" value="P:aromatic amino acid family biosynthetic process"/>
    <property type="evidence" value="ECO:0007669"/>
    <property type="project" value="UniProtKB-KW"/>
</dbReference>
<evidence type="ECO:0000313" key="22">
    <source>
        <dbReference type="Proteomes" id="UP000077363"/>
    </source>
</evidence>
<dbReference type="PATRIC" id="fig|1182568.3.peg.657"/>
<dbReference type="GO" id="GO:0046872">
    <property type="term" value="F:metal ion binding"/>
    <property type="evidence" value="ECO:0007669"/>
    <property type="project" value="UniProtKB-KW"/>
</dbReference>
<comment type="catalytic activity">
    <reaction evidence="1 18">
        <text>7-phospho-2-dehydro-3-deoxy-D-arabino-heptonate = 3-dehydroquinate + phosphate</text>
        <dbReference type="Rhea" id="RHEA:21968"/>
        <dbReference type="ChEBI" id="CHEBI:32364"/>
        <dbReference type="ChEBI" id="CHEBI:43474"/>
        <dbReference type="ChEBI" id="CHEBI:58394"/>
        <dbReference type="EC" id="4.2.3.4"/>
    </reaction>
</comment>
<dbReference type="HAMAP" id="MF_00110">
    <property type="entry name" value="DHQ_synthase"/>
    <property type="match status" value="1"/>
</dbReference>